<sequence>MGILTARDQCTFVVRVDGSIHRVRIQRSDVRRKGQFSARVTIMREGRGRGRIAIASWVK</sequence>
<evidence type="ECO:0000313" key="2">
    <source>
        <dbReference type="Proteomes" id="UP000186601"/>
    </source>
</evidence>
<accession>A0A2R6NXZ1</accession>
<reference evidence="1 2" key="1">
    <citation type="submission" date="2018-02" db="EMBL/GenBank/DDBJ databases">
        <title>Genome sequence of the basidiomycete white-rot fungus Phlebia centrifuga.</title>
        <authorList>
            <person name="Granchi Z."/>
            <person name="Peng M."/>
            <person name="de Vries R.P."/>
            <person name="Hilden K."/>
            <person name="Makela M.R."/>
            <person name="Grigoriev I."/>
            <person name="Riley R."/>
        </authorList>
    </citation>
    <scope>NUCLEOTIDE SEQUENCE [LARGE SCALE GENOMIC DNA]</scope>
    <source>
        <strain evidence="1 2">FBCC195</strain>
    </source>
</reference>
<evidence type="ECO:0000313" key="1">
    <source>
        <dbReference type="EMBL" id="PSR79636.1"/>
    </source>
</evidence>
<dbReference type="AlphaFoldDB" id="A0A2R6NXZ1"/>
<dbReference type="Proteomes" id="UP000186601">
    <property type="component" value="Unassembled WGS sequence"/>
</dbReference>
<dbReference type="EMBL" id="MLYV02000690">
    <property type="protein sequence ID" value="PSR79636.1"/>
    <property type="molecule type" value="Genomic_DNA"/>
</dbReference>
<organism evidence="1 2">
    <name type="scientific">Hermanssonia centrifuga</name>
    <dbReference type="NCBI Taxonomy" id="98765"/>
    <lineage>
        <taxon>Eukaryota</taxon>
        <taxon>Fungi</taxon>
        <taxon>Dikarya</taxon>
        <taxon>Basidiomycota</taxon>
        <taxon>Agaricomycotina</taxon>
        <taxon>Agaricomycetes</taxon>
        <taxon>Polyporales</taxon>
        <taxon>Meruliaceae</taxon>
        <taxon>Hermanssonia</taxon>
    </lineage>
</organism>
<gene>
    <name evidence="1" type="ORF">PHLCEN_2v6937</name>
</gene>
<name>A0A2R6NXZ1_9APHY</name>
<protein>
    <submittedName>
        <fullName evidence="1">Uncharacterized protein</fullName>
    </submittedName>
</protein>
<comment type="caution">
    <text evidence="1">The sequence shown here is derived from an EMBL/GenBank/DDBJ whole genome shotgun (WGS) entry which is preliminary data.</text>
</comment>
<keyword evidence="2" id="KW-1185">Reference proteome</keyword>
<proteinExistence type="predicted"/>